<dbReference type="EMBL" id="CP013926">
    <property type="protein sequence ID" value="AMJ73727.1"/>
    <property type="molecule type" value="Genomic_DNA"/>
</dbReference>
<organism evidence="1 2">
    <name type="scientific">Alteromonas stellipolaris</name>
    <dbReference type="NCBI Taxonomy" id="233316"/>
    <lineage>
        <taxon>Bacteria</taxon>
        <taxon>Pseudomonadati</taxon>
        <taxon>Pseudomonadota</taxon>
        <taxon>Gammaproteobacteria</taxon>
        <taxon>Alteromonadales</taxon>
        <taxon>Alteromonadaceae</taxon>
        <taxon>Alteromonas/Salinimonas group</taxon>
        <taxon>Alteromonas</taxon>
    </lineage>
</organism>
<reference evidence="1 2" key="1">
    <citation type="submission" date="2015-12" db="EMBL/GenBank/DDBJ databases">
        <title>Intraspecies pangenome expansion in the marine bacterium Alteromonas.</title>
        <authorList>
            <person name="Lopez-Perez M."/>
            <person name="Rodriguez-Valera F."/>
        </authorList>
    </citation>
    <scope>NUCLEOTIDE SEQUENCE [LARGE SCALE GENOMIC DNA]</scope>
    <source>
        <strain evidence="1 2">LMG 21861</strain>
    </source>
</reference>
<accession>A0ABM5YH72</accession>
<keyword evidence="2" id="KW-1185">Reference proteome</keyword>
<proteinExistence type="predicted"/>
<protein>
    <submittedName>
        <fullName evidence="1">Uncharacterized protein</fullName>
    </submittedName>
</protein>
<evidence type="ECO:0000313" key="2">
    <source>
        <dbReference type="Proteomes" id="UP000056750"/>
    </source>
</evidence>
<gene>
    <name evidence="1" type="ORF">AVL57_06895</name>
</gene>
<name>A0ABM5YH72_9ALTE</name>
<sequence>MNSESFIRLLKNEIDDLQSAYSKGADGGTYIGAKIDELNPKQDRYLWEVKADFTKAIFVANCLGKRFFLV</sequence>
<evidence type="ECO:0000313" key="1">
    <source>
        <dbReference type="EMBL" id="AMJ73727.1"/>
    </source>
</evidence>
<dbReference type="RefSeq" id="WP_057791997.1">
    <property type="nucleotide sequence ID" value="NZ_CP013926.1"/>
</dbReference>
<dbReference type="Proteomes" id="UP000056750">
    <property type="component" value="Chromosome"/>
</dbReference>